<proteinExistence type="predicted"/>
<dbReference type="Gene3D" id="3.40.50.2000">
    <property type="entry name" value="Glycogen Phosphorylase B"/>
    <property type="match status" value="1"/>
</dbReference>
<gene>
    <name evidence="1" type="ORF">BCY91_02065</name>
</gene>
<evidence type="ECO:0000313" key="1">
    <source>
        <dbReference type="EMBL" id="RKD20425.1"/>
    </source>
</evidence>
<comment type="caution">
    <text evidence="1">The sequence shown here is derived from an EMBL/GenBank/DDBJ whole genome shotgun (WGS) entry which is preliminary data.</text>
</comment>
<dbReference type="SUPFAM" id="SSF53756">
    <property type="entry name" value="UDP-Glycosyltransferase/glycogen phosphorylase"/>
    <property type="match status" value="1"/>
</dbReference>
<sequence>MRIFKKIAILTYDLHIQQTSTHRYLSFLETLIEAGYEVELIGVDFPFLPNPINNVKKEEIIEHLRPYVKTLKPSYLNFIQKLLIYADAHHFPYQIKKILLAAHIIFYRVDQWTISRREFENRSFKPDLIISGGSGGIIKSAFSWAKKTNAKLFLDYRDPWTYGYNLLETSQKISYFKKIFTRNQEKRYLKFAEKVITVSETLKSFFPSPYKEKINIIENGSNFSEVKETKKERSVFSIVYIGTLYNDQLIDESFFFALKQFVNKNNLSAQKIKLCFVGSTQNQKLGSVIEKHGLTDFTEIAARKGTSELLYYLLEASLFLHLRYGKRSGIITSKQADYLYFNKPILLPNSDHGDIADSINSYKAGYVCNGRIEVIEEVLDREYHRFLDDQKLLKASTPREELSRKVISKKLLDMIS</sequence>
<keyword evidence="2" id="KW-1185">Reference proteome</keyword>
<dbReference type="Proteomes" id="UP000283433">
    <property type="component" value="Unassembled WGS sequence"/>
</dbReference>
<evidence type="ECO:0008006" key="3">
    <source>
        <dbReference type="Google" id="ProtNLM"/>
    </source>
</evidence>
<organism evidence="1 2">
    <name type="scientific">Pelobium manganitolerans</name>
    <dbReference type="NCBI Taxonomy" id="1842495"/>
    <lineage>
        <taxon>Bacteria</taxon>
        <taxon>Pseudomonadati</taxon>
        <taxon>Bacteroidota</taxon>
        <taxon>Sphingobacteriia</taxon>
        <taxon>Sphingobacteriales</taxon>
        <taxon>Sphingobacteriaceae</taxon>
        <taxon>Pelobium</taxon>
    </lineage>
</organism>
<dbReference type="AlphaFoldDB" id="A0A419SC81"/>
<name>A0A419SC81_9SPHI</name>
<evidence type="ECO:0000313" key="2">
    <source>
        <dbReference type="Proteomes" id="UP000283433"/>
    </source>
</evidence>
<protein>
    <recommendedName>
        <fullName evidence="3">Glycosyltransferase subfamily 4-like N-terminal domain-containing protein</fullName>
    </recommendedName>
</protein>
<reference evidence="1 2" key="1">
    <citation type="submission" date="2016-07" db="EMBL/GenBank/DDBJ databases">
        <title>Genome of Pelobium manganitolerans.</title>
        <authorList>
            <person name="Wu S."/>
            <person name="Wang G."/>
        </authorList>
    </citation>
    <scope>NUCLEOTIDE SEQUENCE [LARGE SCALE GENOMIC DNA]</scope>
    <source>
        <strain evidence="1 2">YS-25</strain>
    </source>
</reference>
<accession>A0A419SC81</accession>
<dbReference type="EMBL" id="MBTA01000001">
    <property type="protein sequence ID" value="RKD20425.1"/>
    <property type="molecule type" value="Genomic_DNA"/>
</dbReference>